<dbReference type="EMBL" id="JAGQDG010000001">
    <property type="protein sequence ID" value="MBQ0934571.1"/>
    <property type="molecule type" value="Genomic_DNA"/>
</dbReference>
<comment type="caution">
    <text evidence="2">The sequence shown here is derived from an EMBL/GenBank/DDBJ whole genome shotgun (WGS) entry which is preliminary data.</text>
</comment>
<keyword evidence="3" id="KW-1185">Reference proteome</keyword>
<dbReference type="RefSeq" id="WP_210806544.1">
    <property type="nucleotide sequence ID" value="NZ_JBHUKC010000001.1"/>
</dbReference>
<accession>A0ABS5DTW5</accession>
<evidence type="ECO:0000313" key="2">
    <source>
        <dbReference type="EMBL" id="MBQ0934571.1"/>
    </source>
</evidence>
<organism evidence="2 3">
    <name type="scientific">Ideonella paludis</name>
    <dbReference type="NCBI Taxonomy" id="1233411"/>
    <lineage>
        <taxon>Bacteria</taxon>
        <taxon>Pseudomonadati</taxon>
        <taxon>Pseudomonadota</taxon>
        <taxon>Betaproteobacteria</taxon>
        <taxon>Burkholderiales</taxon>
        <taxon>Sphaerotilaceae</taxon>
        <taxon>Ideonella</taxon>
    </lineage>
</organism>
<gene>
    <name evidence="2" type="ORF">KAK11_04445</name>
</gene>
<sequence length="273" mass="30705">MTAPAPAEHLIEMCKEFRTEVSPATRRWEYFRAESGKAVLLPANFAKVLFRGQTCRYTPSLSPLGRGLEPGVRRIRDLPLRSQAKLVERVARRLWFSREMKSHPGYQWLASQHLDSFEGALAQHYGVPTGYMDLSESFEVACFFATCELDTTGTWRAKEAGTGVLYMLPTDHIRIRPDGLQPIGLQVLPRPCEQFGWLVVCGIGDDFEDIPGLQMMEFSHLPEVGRFFLDKFSGGEALFPPDAAACVFQHSVRIKSNGKWSAIPVRDARSPTK</sequence>
<evidence type="ECO:0000259" key="1">
    <source>
        <dbReference type="SMART" id="SM00901"/>
    </source>
</evidence>
<dbReference type="InterPro" id="IPR014966">
    <property type="entry name" value="FRG-dom"/>
</dbReference>
<feature type="domain" description="FRG" evidence="1">
    <location>
        <begin position="44"/>
        <end position="166"/>
    </location>
</feature>
<evidence type="ECO:0000313" key="3">
    <source>
        <dbReference type="Proteomes" id="UP000672097"/>
    </source>
</evidence>
<protein>
    <submittedName>
        <fullName evidence="2">FRG domain-containing protein</fullName>
    </submittedName>
</protein>
<name>A0ABS5DTW5_9BURK</name>
<dbReference type="SMART" id="SM00901">
    <property type="entry name" value="FRG"/>
    <property type="match status" value="1"/>
</dbReference>
<reference evidence="2 3" key="1">
    <citation type="submission" date="2021-04" db="EMBL/GenBank/DDBJ databases">
        <title>The genome sequence of type strain Ideonella paludis KCTC 32238.</title>
        <authorList>
            <person name="Liu Y."/>
        </authorList>
    </citation>
    <scope>NUCLEOTIDE SEQUENCE [LARGE SCALE GENOMIC DNA]</scope>
    <source>
        <strain evidence="2 3">KCTC 32238</strain>
    </source>
</reference>
<dbReference type="Proteomes" id="UP000672097">
    <property type="component" value="Unassembled WGS sequence"/>
</dbReference>
<dbReference type="Pfam" id="PF08867">
    <property type="entry name" value="FRG"/>
    <property type="match status" value="1"/>
</dbReference>
<proteinExistence type="predicted"/>